<proteinExistence type="predicted"/>
<evidence type="ECO:0000313" key="3">
    <source>
        <dbReference type="Proteomes" id="UP000317648"/>
    </source>
</evidence>
<protein>
    <submittedName>
        <fullName evidence="2">Uncharacterized protein</fullName>
    </submittedName>
</protein>
<feature type="transmembrane region" description="Helical" evidence="1">
    <location>
        <begin position="155"/>
        <end position="171"/>
    </location>
</feature>
<keyword evidence="3" id="KW-1185">Reference proteome</keyword>
<organism evidence="2 3">
    <name type="scientific">Lignipirellula cremea</name>
    <dbReference type="NCBI Taxonomy" id="2528010"/>
    <lineage>
        <taxon>Bacteria</taxon>
        <taxon>Pseudomonadati</taxon>
        <taxon>Planctomycetota</taxon>
        <taxon>Planctomycetia</taxon>
        <taxon>Pirellulales</taxon>
        <taxon>Pirellulaceae</taxon>
        <taxon>Lignipirellula</taxon>
    </lineage>
</organism>
<sequence>MFTEIQLRQHRSTRVKAAVTFLSCSLLLLLGDMLLGAAFGPPVALPCLFSGFAGFLATGFCLDRWNARRALNCPGCQASLLHKMTQVMETRICPACEGRIVETGRTRSPKAVARRNRQRVKRFLAAWSWLAISLGIGVLLTWACRPAAFQKCPQALLQFPAMSLSAVWVYASTRERKYLPGALIAAILFPVSVVAYLWG</sequence>
<evidence type="ECO:0000313" key="2">
    <source>
        <dbReference type="EMBL" id="QDU93754.1"/>
    </source>
</evidence>
<keyword evidence="1" id="KW-0812">Transmembrane</keyword>
<dbReference type="EMBL" id="CP036433">
    <property type="protein sequence ID" value="QDU93754.1"/>
    <property type="molecule type" value="Genomic_DNA"/>
</dbReference>
<feature type="transmembrane region" description="Helical" evidence="1">
    <location>
        <begin position="178"/>
        <end position="198"/>
    </location>
</feature>
<dbReference type="AlphaFoldDB" id="A0A518DPJ6"/>
<dbReference type="Proteomes" id="UP000317648">
    <property type="component" value="Chromosome"/>
</dbReference>
<feature type="transmembrane region" description="Helical" evidence="1">
    <location>
        <begin position="123"/>
        <end position="143"/>
    </location>
</feature>
<feature type="transmembrane region" description="Helical" evidence="1">
    <location>
        <begin position="43"/>
        <end position="62"/>
    </location>
</feature>
<name>A0A518DPJ6_9BACT</name>
<keyword evidence="1" id="KW-1133">Transmembrane helix</keyword>
<gene>
    <name evidence="2" type="ORF">Pla8534_15370</name>
</gene>
<reference evidence="2 3" key="1">
    <citation type="submission" date="2019-02" db="EMBL/GenBank/DDBJ databases">
        <title>Deep-cultivation of Planctomycetes and their phenomic and genomic characterization uncovers novel biology.</title>
        <authorList>
            <person name="Wiegand S."/>
            <person name="Jogler M."/>
            <person name="Boedeker C."/>
            <person name="Pinto D."/>
            <person name="Vollmers J."/>
            <person name="Rivas-Marin E."/>
            <person name="Kohn T."/>
            <person name="Peeters S.H."/>
            <person name="Heuer A."/>
            <person name="Rast P."/>
            <person name="Oberbeckmann S."/>
            <person name="Bunk B."/>
            <person name="Jeske O."/>
            <person name="Meyerdierks A."/>
            <person name="Storesund J.E."/>
            <person name="Kallscheuer N."/>
            <person name="Luecker S."/>
            <person name="Lage O.M."/>
            <person name="Pohl T."/>
            <person name="Merkel B.J."/>
            <person name="Hornburger P."/>
            <person name="Mueller R.-W."/>
            <person name="Bruemmer F."/>
            <person name="Labrenz M."/>
            <person name="Spormann A.M."/>
            <person name="Op den Camp H."/>
            <person name="Overmann J."/>
            <person name="Amann R."/>
            <person name="Jetten M.S.M."/>
            <person name="Mascher T."/>
            <person name="Medema M.H."/>
            <person name="Devos D.P."/>
            <person name="Kaster A.-K."/>
            <person name="Ovreas L."/>
            <person name="Rohde M."/>
            <person name="Galperin M.Y."/>
            <person name="Jogler C."/>
        </authorList>
    </citation>
    <scope>NUCLEOTIDE SEQUENCE [LARGE SCALE GENOMIC DNA]</scope>
    <source>
        <strain evidence="2 3">Pla85_3_4</strain>
    </source>
</reference>
<dbReference type="KEGG" id="lcre:Pla8534_15370"/>
<feature type="transmembrane region" description="Helical" evidence="1">
    <location>
        <begin position="17"/>
        <end position="37"/>
    </location>
</feature>
<evidence type="ECO:0000256" key="1">
    <source>
        <dbReference type="SAM" id="Phobius"/>
    </source>
</evidence>
<accession>A0A518DPJ6</accession>
<keyword evidence="1" id="KW-0472">Membrane</keyword>